<protein>
    <submittedName>
        <fullName evidence="8">Cytochrome c biogenesis protein ResB</fullName>
    </submittedName>
</protein>
<reference evidence="8 9" key="1">
    <citation type="journal article" date="2018" name="Genome Announc.">
        <title>Genome Sequence of Geothermobacter sp. HR-1 Iron Reducer from the Loihi Seamount.</title>
        <authorList>
            <person name="Smith H."/>
            <person name="Abuyen K."/>
            <person name="Tremblay J."/>
            <person name="Savalia P."/>
            <person name="Perez-Rodriguez I."/>
            <person name="Emerson D."/>
            <person name="Tully B."/>
            <person name="Amend J."/>
        </authorList>
    </citation>
    <scope>NUCLEOTIDE SEQUENCE [LARGE SCALE GENOMIC DNA]</scope>
    <source>
        <strain evidence="8 9">HR-1</strain>
    </source>
</reference>
<keyword evidence="5 6" id="KW-0472">Membrane</keyword>
<keyword evidence="4 6" id="KW-1133">Transmembrane helix</keyword>
<evidence type="ECO:0000256" key="3">
    <source>
        <dbReference type="ARBA" id="ARBA00022748"/>
    </source>
</evidence>
<feature type="transmembrane region" description="Helical" evidence="6">
    <location>
        <begin position="72"/>
        <end position="90"/>
    </location>
</feature>
<dbReference type="Pfam" id="PF05140">
    <property type="entry name" value="ResB"/>
    <property type="match status" value="1"/>
</dbReference>
<sequence>MNAKKSSFFDHVWDFFCSLKLAISTLILLALTSIIGTVIQQNANPQDYVREYGETAYRIFSALNFLDMYHSWWFLTLLTLFAVNLICCSIKRLPRILKLVNQPNLDPDERFYKTMANGGELTVGLAPEKVRDRLAEFLGRKFARPRVAEGEGIIQLFAQKMPWARFSVYVTHLSILVIFLGAILGTVWGYKAYVNIPEGSSTDKVWPRGSDTPIDLGFEVRCDRFEVQFYPGGMRPKEFVSDLVVLENGREVEKKTIEVNNPLTYKGITFYQSSYGPMGDPQFHFKVRERATGKTVTVVAHKGQPVRLPGGQAFRVADFTEHFQTFGSAARIEMLPDLAGKNPAGRSRKSFVVLQKFPEFDAQRGGEYIFSLLDYKQRYYTGLQVAKDPGVWVVWLGCFFLVAGTFSAFFLSHRRLWVTVRAEGGKTHVRYGANAHRNQAAFAIWFEDFARDFEESLKK</sequence>
<dbReference type="PANTHER" id="PTHR31566:SF0">
    <property type="entry name" value="CYTOCHROME C BIOGENESIS PROTEIN CCS1, CHLOROPLASTIC"/>
    <property type="match status" value="1"/>
</dbReference>
<organism evidence="8 9">
    <name type="scientific">Geothermobacter hydrogeniphilus</name>
    <dbReference type="NCBI Taxonomy" id="1969733"/>
    <lineage>
        <taxon>Bacteria</taxon>
        <taxon>Pseudomonadati</taxon>
        <taxon>Thermodesulfobacteriota</taxon>
        <taxon>Desulfuromonadia</taxon>
        <taxon>Desulfuromonadales</taxon>
        <taxon>Geothermobacteraceae</taxon>
        <taxon>Geothermobacter</taxon>
    </lineage>
</organism>
<evidence type="ECO:0000313" key="9">
    <source>
        <dbReference type="Proteomes" id="UP000236340"/>
    </source>
</evidence>
<dbReference type="EMBL" id="PPFX01000053">
    <property type="protein sequence ID" value="PNU18733.1"/>
    <property type="molecule type" value="Genomic_DNA"/>
</dbReference>
<evidence type="ECO:0000256" key="2">
    <source>
        <dbReference type="ARBA" id="ARBA00022692"/>
    </source>
</evidence>
<dbReference type="RefSeq" id="WP_103116748.1">
    <property type="nucleotide sequence ID" value="NZ_PPFX01000053.1"/>
</dbReference>
<feature type="transmembrane region" description="Helical" evidence="6">
    <location>
        <begin position="12"/>
        <end position="39"/>
    </location>
</feature>
<evidence type="ECO:0000259" key="7">
    <source>
        <dbReference type="Pfam" id="PF05140"/>
    </source>
</evidence>
<name>A0A2K2H694_9BACT</name>
<dbReference type="PANTHER" id="PTHR31566">
    <property type="entry name" value="CYTOCHROME C BIOGENESIS PROTEIN CCS1, CHLOROPLASTIC"/>
    <property type="match status" value="1"/>
</dbReference>
<feature type="transmembrane region" description="Helical" evidence="6">
    <location>
        <begin position="166"/>
        <end position="190"/>
    </location>
</feature>
<dbReference type="GO" id="GO:0016020">
    <property type="term" value="C:membrane"/>
    <property type="evidence" value="ECO:0007669"/>
    <property type="project" value="UniProtKB-SubCell"/>
</dbReference>
<evidence type="ECO:0000256" key="5">
    <source>
        <dbReference type="ARBA" id="ARBA00023136"/>
    </source>
</evidence>
<feature type="transmembrane region" description="Helical" evidence="6">
    <location>
        <begin position="392"/>
        <end position="411"/>
    </location>
</feature>
<evidence type="ECO:0000256" key="1">
    <source>
        <dbReference type="ARBA" id="ARBA00004141"/>
    </source>
</evidence>
<keyword evidence="3" id="KW-0201">Cytochrome c-type biogenesis</keyword>
<dbReference type="Proteomes" id="UP000236340">
    <property type="component" value="Unassembled WGS sequence"/>
</dbReference>
<accession>A0A2K2H694</accession>
<proteinExistence type="predicted"/>
<dbReference type="AlphaFoldDB" id="A0A2K2H694"/>
<comment type="caution">
    <text evidence="8">The sequence shown here is derived from an EMBL/GenBank/DDBJ whole genome shotgun (WGS) entry which is preliminary data.</text>
</comment>
<dbReference type="OrthoDB" id="9770923at2"/>
<comment type="subcellular location">
    <subcellularLocation>
        <location evidence="1">Membrane</location>
        <topology evidence="1">Multi-pass membrane protein</topology>
    </subcellularLocation>
</comment>
<dbReference type="InterPro" id="IPR007816">
    <property type="entry name" value="ResB-like_domain"/>
</dbReference>
<dbReference type="GO" id="GO:0017004">
    <property type="term" value="P:cytochrome complex assembly"/>
    <property type="evidence" value="ECO:0007669"/>
    <property type="project" value="UniProtKB-KW"/>
</dbReference>
<evidence type="ECO:0000256" key="4">
    <source>
        <dbReference type="ARBA" id="ARBA00022989"/>
    </source>
</evidence>
<feature type="domain" description="ResB-like" evidence="7">
    <location>
        <begin position="19"/>
        <end position="444"/>
    </location>
</feature>
<dbReference type="InterPro" id="IPR023494">
    <property type="entry name" value="Cyt_c_bgen_Ccs1/CcsB/ResB"/>
</dbReference>
<keyword evidence="2 6" id="KW-0812">Transmembrane</keyword>
<evidence type="ECO:0000313" key="8">
    <source>
        <dbReference type="EMBL" id="PNU18733.1"/>
    </source>
</evidence>
<gene>
    <name evidence="8" type="ORF">C2E25_16105</name>
</gene>
<evidence type="ECO:0000256" key="6">
    <source>
        <dbReference type="SAM" id="Phobius"/>
    </source>
</evidence>